<reference evidence="1" key="2">
    <citation type="submission" date="2022-10" db="EMBL/GenBank/DDBJ databases">
        <authorList>
            <person name="Ngo T.-E."/>
        </authorList>
    </citation>
    <scope>NUCLEOTIDE SEQUENCE</scope>
    <source>
        <strain evidence="1">JHB</strain>
    </source>
</reference>
<gene>
    <name evidence="1" type="ORF">BJP36_43860</name>
</gene>
<dbReference type="Proteomes" id="UP000176944">
    <property type="component" value="Chromosome"/>
</dbReference>
<accession>A0A9Q9STC6</accession>
<protein>
    <submittedName>
        <fullName evidence="1">Uncharacterized protein</fullName>
    </submittedName>
</protein>
<name>A0A9Q9STC6_MOOP1</name>
<dbReference type="EMBL" id="CP017708">
    <property type="protein sequence ID" value="WAN69295.1"/>
    <property type="molecule type" value="Genomic_DNA"/>
</dbReference>
<proteinExistence type="predicted"/>
<reference evidence="1" key="1">
    <citation type="journal article" date="2017" name="Proc. Natl. Acad. Sci. U.S.A.">
        <title>Comparative genomics uncovers the prolific and distinctive metabolic potential of the cyanobacterial genus Moorea.</title>
        <authorList>
            <person name="Leao T."/>
            <person name="Castelao G."/>
            <person name="Korobeynikov A."/>
            <person name="Monroe E.A."/>
            <person name="Podell S."/>
            <person name="Glukhov E."/>
            <person name="Allen E.E."/>
            <person name="Gerwick W.H."/>
            <person name="Gerwick L."/>
        </authorList>
    </citation>
    <scope>NUCLEOTIDE SEQUENCE</scope>
    <source>
        <strain evidence="1">JHB</strain>
    </source>
</reference>
<evidence type="ECO:0000313" key="1">
    <source>
        <dbReference type="EMBL" id="WAN69295.1"/>
    </source>
</evidence>
<organism evidence="1">
    <name type="scientific">Moorena producens (strain JHB)</name>
    <dbReference type="NCBI Taxonomy" id="1454205"/>
    <lineage>
        <taxon>Bacteria</taxon>
        <taxon>Bacillati</taxon>
        <taxon>Cyanobacteriota</taxon>
        <taxon>Cyanophyceae</taxon>
        <taxon>Coleofasciculales</taxon>
        <taxon>Coleofasciculaceae</taxon>
        <taxon>Moorena</taxon>
    </lineage>
</organism>
<dbReference type="AlphaFoldDB" id="A0A9Q9STC6"/>
<sequence>MLRGGFGTVMIRDRITVRRDYKKNPQQSAGGNIQEIYLLRVIIEEIYFYHIRYNS</sequence>